<feature type="compositionally biased region" description="Basic and acidic residues" evidence="2">
    <location>
        <begin position="1"/>
        <end position="39"/>
    </location>
</feature>
<dbReference type="InterPro" id="IPR044228">
    <property type="entry name" value="FAP1"/>
</dbReference>
<reference evidence="4" key="1">
    <citation type="journal article" name="Front. Plant Sci.">
        <title>Identification and Characterization of Chalcone Isomerase Genes Involved in Flavonoid Production in Dracaena cambodiana.</title>
        <authorList>
            <person name="Zhu J."/>
            <person name="Zhao W."/>
            <person name="Li R."/>
            <person name="Guo D."/>
            <person name="Li H."/>
            <person name="Wang Y."/>
            <person name="Mei W."/>
            <person name="Peng S."/>
        </authorList>
    </citation>
    <scope>NUCLEOTIDE SEQUENCE</scope>
</reference>
<organism evidence="4">
    <name type="scientific">Dracaena cambodiana</name>
    <dbReference type="NCBI Taxonomy" id="580341"/>
    <lineage>
        <taxon>Eukaryota</taxon>
        <taxon>Viridiplantae</taxon>
        <taxon>Streptophyta</taxon>
        <taxon>Embryophyta</taxon>
        <taxon>Tracheophyta</taxon>
        <taxon>Spermatophyta</taxon>
        <taxon>Magnoliopsida</taxon>
        <taxon>Liliopsida</taxon>
        <taxon>Asparagales</taxon>
        <taxon>Asparagaceae</taxon>
        <taxon>Nolinoideae</taxon>
        <taxon>Dracaena</taxon>
    </lineage>
</organism>
<feature type="region of interest" description="Disordered" evidence="2">
    <location>
        <begin position="1"/>
        <end position="52"/>
    </location>
</feature>
<sequence>MREEEKPKIAEEVTDKEMMKDGEEKSVDNVREKLEKAEFGDDDKSEMAEDEKAVEEEEQIKAKEGEGEVEVEENVKVEIKPKTGVAFPVKLADGKQLDSLGLRRRKGCKLKELFKAKFGKAPSKPTKELYEAVIDSDIGMMVRLIIVFGGLTMNMVKKNFDEGLGASLKKLNGGQRNDELINKVMGAATDGIKLSPGSVIEITRLPGYTLQMKVKDELISQKESELLCRAYFNMYLGDDPFNKEAKESSANCYSLFSELA</sequence>
<evidence type="ECO:0000256" key="2">
    <source>
        <dbReference type="SAM" id="MobiDB-lite"/>
    </source>
</evidence>
<dbReference type="GO" id="GO:0009570">
    <property type="term" value="C:chloroplast stroma"/>
    <property type="evidence" value="ECO:0007669"/>
    <property type="project" value="TreeGrafter"/>
</dbReference>
<dbReference type="Pfam" id="PF16036">
    <property type="entry name" value="Chalcone_3"/>
    <property type="match status" value="1"/>
</dbReference>
<protein>
    <recommendedName>
        <fullName evidence="1">Chalcone--flavanone isomerase</fullName>
    </recommendedName>
</protein>
<proteinExistence type="evidence at transcript level"/>
<evidence type="ECO:0000259" key="3">
    <source>
        <dbReference type="Pfam" id="PF16036"/>
    </source>
</evidence>
<name>A0A8A5KFU7_9ASPA</name>
<dbReference type="InterPro" id="IPR016087">
    <property type="entry name" value="Chalcone_isomerase"/>
</dbReference>
<dbReference type="AlphaFoldDB" id="A0A8A5KFU7"/>
<dbReference type="Gene3D" id="3.50.70.10">
    <property type="match status" value="1"/>
</dbReference>
<dbReference type="SUPFAM" id="SSF54626">
    <property type="entry name" value="Chalcone isomerase"/>
    <property type="match status" value="1"/>
</dbReference>
<dbReference type="PANTHER" id="PTHR47589:SF4">
    <property type="entry name" value="FATTY-ACID-BINDING PROTEIN 1-LIKE"/>
    <property type="match status" value="1"/>
</dbReference>
<evidence type="ECO:0000256" key="1">
    <source>
        <dbReference type="ARBA" id="ARBA00024426"/>
    </source>
</evidence>
<evidence type="ECO:0000313" key="4">
    <source>
        <dbReference type="EMBL" id="QTF65966.1"/>
    </source>
</evidence>
<dbReference type="GO" id="GO:0016872">
    <property type="term" value="F:intramolecular lyase activity"/>
    <property type="evidence" value="ECO:0007669"/>
    <property type="project" value="InterPro"/>
</dbReference>
<accession>A0A8A5KFU7</accession>
<feature type="domain" description="Chalcone isomerase" evidence="3">
    <location>
        <begin position="130"/>
        <end position="247"/>
    </location>
</feature>
<dbReference type="EMBL" id="MT937340">
    <property type="protein sequence ID" value="QTF65966.1"/>
    <property type="molecule type" value="mRNA"/>
</dbReference>
<dbReference type="GO" id="GO:0006631">
    <property type="term" value="P:fatty acid metabolic process"/>
    <property type="evidence" value="ECO:0007669"/>
    <property type="project" value="TreeGrafter"/>
</dbReference>
<dbReference type="InterPro" id="IPR016088">
    <property type="entry name" value="Chalcone_isomerase_3-sand"/>
</dbReference>
<gene>
    <name evidence="4" type="primary">FAP6</name>
</gene>
<dbReference type="PANTHER" id="PTHR47589">
    <property type="entry name" value="FATTY-ACID-BINDING PROTEIN 1"/>
    <property type="match status" value="1"/>
</dbReference>
<dbReference type="InterPro" id="IPR036298">
    <property type="entry name" value="Chalcone_isomerase_sf"/>
</dbReference>
<dbReference type="GO" id="GO:0005504">
    <property type="term" value="F:fatty acid binding"/>
    <property type="evidence" value="ECO:0007669"/>
    <property type="project" value="TreeGrafter"/>
</dbReference>